<dbReference type="InterPro" id="IPR045652">
    <property type="entry name" value="DUF6397"/>
</dbReference>
<dbReference type="AlphaFoldDB" id="A0A0M4D6M3"/>
<dbReference type="RefSeq" id="WP_053556663.1">
    <property type="nucleotide sequence ID" value="NZ_CP011340.1"/>
</dbReference>
<dbReference type="EMBL" id="CP011340">
    <property type="protein sequence ID" value="ALC18764.1"/>
    <property type="molecule type" value="Genomic_DNA"/>
</dbReference>
<evidence type="ECO:0000256" key="1">
    <source>
        <dbReference type="SAM" id="MobiDB-lite"/>
    </source>
</evidence>
<dbReference type="KEGG" id="spri:SPRI_0458"/>
<dbReference type="Proteomes" id="UP000060513">
    <property type="component" value="Chromosome"/>
</dbReference>
<dbReference type="PATRIC" id="fig|38300.4.peg.486"/>
<accession>A0A0M4D6M3</accession>
<name>A0A0M4D6M3_STRPR</name>
<gene>
    <name evidence="2" type="ORF">SPRI_0458</name>
</gene>
<dbReference type="OrthoDB" id="4335318at2"/>
<feature type="region of interest" description="Disordered" evidence="1">
    <location>
        <begin position="245"/>
        <end position="287"/>
    </location>
</feature>
<dbReference type="GeneID" id="97238458"/>
<dbReference type="Pfam" id="PF19934">
    <property type="entry name" value="DUF6397"/>
    <property type="match status" value="1"/>
</dbReference>
<feature type="region of interest" description="Disordered" evidence="1">
    <location>
        <begin position="306"/>
        <end position="360"/>
    </location>
</feature>
<reference evidence="2 3" key="1">
    <citation type="submission" date="2015-08" db="EMBL/GenBank/DDBJ databases">
        <title>Genome sequence of the pristinamycin over-producing bacterium Streptomyces pristinaespiralis HCCB10218.</title>
        <authorList>
            <person name="Tian J."/>
            <person name="Yang J."/>
            <person name="Li L."/>
            <person name="Ruan L."/>
            <person name="Wei W."/>
            <person name="Zheng G."/>
            <person name="Wei Z."/>
            <person name="Yang S."/>
            <person name="Ge M."/>
            <person name="Jiang W."/>
            <person name="Lu Y."/>
        </authorList>
    </citation>
    <scope>NUCLEOTIDE SEQUENCE [LARGE SCALE GENOMIC DNA]</scope>
    <source>
        <strain evidence="2 3">HCCB 10218</strain>
    </source>
</reference>
<protein>
    <submittedName>
        <fullName evidence="2">Uncharacterized protein</fullName>
    </submittedName>
</protein>
<dbReference type="STRING" id="38300.SPRI_0458"/>
<sequence length="360" mass="39561">MTVRQTSATSLALGRAAQELALKRGELELALQLGQVRAARDDGGGPPRVERREIDRLRAARGFPAALRERLRTVGTVDGAALVSISQGRFLRLARTGHFAPVRFYVNRYHAVVWLYLAEEVLDFARDHAVLLTGRTPPEVRALLAAGEDRRPRNWRGRRLGQLLRASSDPWRRAAAIAAVLDPVSVAEMVPDPYERSRLGVLRPDMVPAPPRSLRGREIVERLVTADHPDEILWHRASLADALREAREHSAAPRRVPRTPYAAPRPHTPYAAHAPRTADAPHVPRTPHAALDLAPHTAARRAVPHPAVAVAAASRPAPAVRPPRSTRPWSRPSSSRPGHGSRGTARGLLGRLWRSRAGRA</sequence>
<evidence type="ECO:0000313" key="2">
    <source>
        <dbReference type="EMBL" id="ALC18764.1"/>
    </source>
</evidence>
<feature type="compositionally biased region" description="Low complexity" evidence="1">
    <location>
        <begin position="306"/>
        <end position="337"/>
    </location>
</feature>
<evidence type="ECO:0000313" key="3">
    <source>
        <dbReference type="Proteomes" id="UP000060513"/>
    </source>
</evidence>
<organism evidence="2">
    <name type="scientific">Streptomyces pristinaespiralis</name>
    <dbReference type="NCBI Taxonomy" id="38300"/>
    <lineage>
        <taxon>Bacteria</taxon>
        <taxon>Bacillati</taxon>
        <taxon>Actinomycetota</taxon>
        <taxon>Actinomycetes</taxon>
        <taxon>Kitasatosporales</taxon>
        <taxon>Streptomycetaceae</taxon>
        <taxon>Streptomyces</taxon>
    </lineage>
</organism>
<proteinExistence type="predicted"/>